<dbReference type="OrthoDB" id="9780765at2"/>
<name>A0A1G7TL74_9HYPH</name>
<dbReference type="PANTHER" id="PTHR43798">
    <property type="entry name" value="MONOACYLGLYCEROL LIPASE"/>
    <property type="match status" value="1"/>
</dbReference>
<organism evidence="3 4">
    <name type="scientific">Pelagibacterium luteolum</name>
    <dbReference type="NCBI Taxonomy" id="440168"/>
    <lineage>
        <taxon>Bacteria</taxon>
        <taxon>Pseudomonadati</taxon>
        <taxon>Pseudomonadota</taxon>
        <taxon>Alphaproteobacteria</taxon>
        <taxon>Hyphomicrobiales</taxon>
        <taxon>Devosiaceae</taxon>
        <taxon>Pelagibacterium</taxon>
    </lineage>
</organism>
<feature type="domain" description="AB hydrolase-1" evidence="2">
    <location>
        <begin position="67"/>
        <end position="187"/>
    </location>
</feature>
<feature type="signal peptide" evidence="1">
    <location>
        <begin position="1"/>
        <end position="23"/>
    </location>
</feature>
<dbReference type="RefSeq" id="WP_090592853.1">
    <property type="nucleotide sequence ID" value="NZ_FNCS01000002.1"/>
</dbReference>
<evidence type="ECO:0000313" key="3">
    <source>
        <dbReference type="EMBL" id="SDG36093.1"/>
    </source>
</evidence>
<evidence type="ECO:0000256" key="1">
    <source>
        <dbReference type="SAM" id="SignalP"/>
    </source>
</evidence>
<keyword evidence="4" id="KW-1185">Reference proteome</keyword>
<dbReference type="AlphaFoldDB" id="A0A1G7TL74"/>
<dbReference type="PRINTS" id="PR00111">
    <property type="entry name" value="ABHYDROLASE"/>
</dbReference>
<reference evidence="3 4" key="1">
    <citation type="submission" date="2016-10" db="EMBL/GenBank/DDBJ databases">
        <authorList>
            <person name="de Groot N.N."/>
        </authorList>
    </citation>
    <scope>NUCLEOTIDE SEQUENCE [LARGE SCALE GENOMIC DNA]</scope>
    <source>
        <strain evidence="3 4">CGMCC 1.10267</strain>
    </source>
</reference>
<dbReference type="Proteomes" id="UP000199495">
    <property type="component" value="Unassembled WGS sequence"/>
</dbReference>
<proteinExistence type="predicted"/>
<dbReference type="STRING" id="440168.SAMN04487974_102204"/>
<feature type="chain" id="PRO_5011540418" evidence="1">
    <location>
        <begin position="24"/>
        <end position="309"/>
    </location>
</feature>
<dbReference type="InterPro" id="IPR000073">
    <property type="entry name" value="AB_hydrolase_1"/>
</dbReference>
<dbReference type="EMBL" id="FNCS01000002">
    <property type="protein sequence ID" value="SDG36093.1"/>
    <property type="molecule type" value="Genomic_DNA"/>
</dbReference>
<dbReference type="Pfam" id="PF00561">
    <property type="entry name" value="Abhydrolase_1"/>
    <property type="match status" value="1"/>
</dbReference>
<evidence type="ECO:0000313" key="4">
    <source>
        <dbReference type="Proteomes" id="UP000199495"/>
    </source>
</evidence>
<gene>
    <name evidence="3" type="ORF">SAMN04487974_102204</name>
</gene>
<evidence type="ECO:0000259" key="2">
    <source>
        <dbReference type="Pfam" id="PF00561"/>
    </source>
</evidence>
<sequence>MNPKSILAAVAIATTLFALPSHAQEAPMESTVDPIQLIENFPAPDEDGTVNVNGLEMYYQVHGEGEPLVLIHGGLMTIEAWGPFLSALAETRKVYAIELEGHGRTVDLDRPLSIRQFADDVGGFIDAMDIGPVDIVGYSMGGGTATGVAILHPDQVKSIVVISAAYQSDSIWDSVRAGWPYMTAEMMEGTPMKVAYDAVAPQPERFAGFIDKIRESMTVEGDVWTEDEIAAITAPVLMMIGDHDLIQLDKALEMYRLLGGQASTGPMGPDLNPDRQFSVIPAATHYDIYFKTDLVMPVITAFLDAQSGL</sequence>
<dbReference type="Gene3D" id="3.40.50.1820">
    <property type="entry name" value="alpha/beta hydrolase"/>
    <property type="match status" value="1"/>
</dbReference>
<dbReference type="SUPFAM" id="SSF53474">
    <property type="entry name" value="alpha/beta-Hydrolases"/>
    <property type="match status" value="1"/>
</dbReference>
<keyword evidence="1" id="KW-0732">Signal</keyword>
<dbReference type="InterPro" id="IPR029058">
    <property type="entry name" value="AB_hydrolase_fold"/>
</dbReference>
<protein>
    <submittedName>
        <fullName evidence="3">Pimeloyl-ACP methyl ester carboxylesterase</fullName>
    </submittedName>
</protein>
<dbReference type="InterPro" id="IPR050266">
    <property type="entry name" value="AB_hydrolase_sf"/>
</dbReference>
<accession>A0A1G7TL74</accession>